<sequence>MLIGNEKNHHLSVTSRSSTIESSFVDDFEENNDWPIIVDYKKSSPFILEELGYLLKKNDERSRRVGRPKVMILFILVMSILFISIVLYVASTSLFYNGKYFQVQKESNSSLEKADHLFDKDDQPTTAEEMDEEQKYGVWDEDSFRKALVDSTFFFVHFYVEETQTWDIIAEVMSEAKNTLQNKEYEVQEDFGNFRFAQREYETALKIKPLVSIAKVDCSKYLRTICTDFNIELPQMRFIFYQGESIANKTGEESVMSNLLWLKQVVAQRYFESLPKSGVLSFEKDINTVTNHWGSPLNKWNMCCGSGHYCSSCYGQSCCYAEPECCKMETYDEECCNKAEGKCYWGQCIPCPAGTYSPVGGHYYRYGDDSTCPSCPEGTTSEEGAVSCYAVPD</sequence>
<keyword evidence="1" id="KW-1133">Transmembrane helix</keyword>
<reference evidence="2 3" key="1">
    <citation type="journal article" date="2021" name="Sci. Rep.">
        <title>The genome of the diatom Chaetoceros tenuissimus carries an ancient integrated fragment of an extant virus.</title>
        <authorList>
            <person name="Hongo Y."/>
            <person name="Kimura K."/>
            <person name="Takaki Y."/>
            <person name="Yoshida Y."/>
            <person name="Baba S."/>
            <person name="Kobayashi G."/>
            <person name="Nagasaki K."/>
            <person name="Hano T."/>
            <person name="Tomaru Y."/>
        </authorList>
    </citation>
    <scope>NUCLEOTIDE SEQUENCE [LARGE SCALE GENOMIC DNA]</scope>
    <source>
        <strain evidence="2 3">NIES-3715</strain>
    </source>
</reference>
<dbReference type="AlphaFoldDB" id="A0AAD3CD81"/>
<proteinExistence type="predicted"/>
<name>A0AAD3CD81_9STRA</name>
<evidence type="ECO:0000256" key="1">
    <source>
        <dbReference type="SAM" id="Phobius"/>
    </source>
</evidence>
<accession>A0AAD3CD81</accession>
<keyword evidence="1" id="KW-0472">Membrane</keyword>
<protein>
    <submittedName>
        <fullName evidence="2">Uncharacterized protein</fullName>
    </submittedName>
</protein>
<evidence type="ECO:0000313" key="3">
    <source>
        <dbReference type="Proteomes" id="UP001054902"/>
    </source>
</evidence>
<keyword evidence="3" id="KW-1185">Reference proteome</keyword>
<comment type="caution">
    <text evidence="2">The sequence shown here is derived from an EMBL/GenBank/DDBJ whole genome shotgun (WGS) entry which is preliminary data.</text>
</comment>
<organism evidence="2 3">
    <name type="scientific">Chaetoceros tenuissimus</name>
    <dbReference type="NCBI Taxonomy" id="426638"/>
    <lineage>
        <taxon>Eukaryota</taxon>
        <taxon>Sar</taxon>
        <taxon>Stramenopiles</taxon>
        <taxon>Ochrophyta</taxon>
        <taxon>Bacillariophyta</taxon>
        <taxon>Coscinodiscophyceae</taxon>
        <taxon>Chaetocerotophycidae</taxon>
        <taxon>Chaetocerotales</taxon>
        <taxon>Chaetocerotaceae</taxon>
        <taxon>Chaetoceros</taxon>
    </lineage>
</organism>
<gene>
    <name evidence="2" type="ORF">CTEN210_00461</name>
</gene>
<dbReference type="Proteomes" id="UP001054902">
    <property type="component" value="Unassembled WGS sequence"/>
</dbReference>
<keyword evidence="1" id="KW-0812">Transmembrane</keyword>
<evidence type="ECO:0000313" key="2">
    <source>
        <dbReference type="EMBL" id="GFH43987.1"/>
    </source>
</evidence>
<dbReference type="EMBL" id="BLLK01000019">
    <property type="protein sequence ID" value="GFH43987.1"/>
    <property type="molecule type" value="Genomic_DNA"/>
</dbReference>
<feature type="transmembrane region" description="Helical" evidence="1">
    <location>
        <begin position="70"/>
        <end position="90"/>
    </location>
</feature>